<reference evidence="3" key="1">
    <citation type="submission" date="2018-12" db="EMBL/GenBank/DDBJ databases">
        <title>Tengunoibacter tsumagoiensis gen. nov., sp. nov., Dictyobacter kobayashii sp. nov., D. alpinus sp. nov., and D. joshuensis sp. nov. and description of Dictyobacteraceae fam. nov. within the order Ktedonobacterales isolated from Tengu-no-mugimeshi.</title>
        <authorList>
            <person name="Wang C.M."/>
            <person name="Zheng Y."/>
            <person name="Sakai Y."/>
            <person name="Toyoda A."/>
            <person name="Minakuchi Y."/>
            <person name="Abe K."/>
            <person name="Yokota A."/>
            <person name="Yabe S."/>
        </authorList>
    </citation>
    <scope>NUCLEOTIDE SEQUENCE [LARGE SCALE GENOMIC DNA]</scope>
    <source>
        <strain evidence="3">S-27</strain>
    </source>
</reference>
<dbReference type="Proteomes" id="UP000287224">
    <property type="component" value="Unassembled WGS sequence"/>
</dbReference>
<evidence type="ECO:0000256" key="1">
    <source>
        <dbReference type="SAM" id="MobiDB-lite"/>
    </source>
</evidence>
<comment type="caution">
    <text evidence="2">The sequence shown here is derived from an EMBL/GenBank/DDBJ whole genome shotgun (WGS) entry which is preliminary data.</text>
</comment>
<feature type="region of interest" description="Disordered" evidence="1">
    <location>
        <begin position="1"/>
        <end position="29"/>
    </location>
</feature>
<name>A0A401Z9G0_9CHLR</name>
<organism evidence="2 3">
    <name type="scientific">Dictyobacter aurantiacus</name>
    <dbReference type="NCBI Taxonomy" id="1936993"/>
    <lineage>
        <taxon>Bacteria</taxon>
        <taxon>Bacillati</taxon>
        <taxon>Chloroflexota</taxon>
        <taxon>Ktedonobacteria</taxon>
        <taxon>Ktedonobacterales</taxon>
        <taxon>Dictyobacteraceae</taxon>
        <taxon>Dictyobacter</taxon>
    </lineage>
</organism>
<evidence type="ECO:0000313" key="2">
    <source>
        <dbReference type="EMBL" id="GCE03507.1"/>
    </source>
</evidence>
<keyword evidence="3" id="KW-1185">Reference proteome</keyword>
<dbReference type="EMBL" id="BIFQ01000001">
    <property type="protein sequence ID" value="GCE03507.1"/>
    <property type="molecule type" value="Genomic_DNA"/>
</dbReference>
<proteinExistence type="predicted"/>
<gene>
    <name evidence="2" type="ORF">KDAU_08360</name>
</gene>
<protein>
    <submittedName>
        <fullName evidence="2">Uncharacterized protein</fullName>
    </submittedName>
</protein>
<evidence type="ECO:0000313" key="3">
    <source>
        <dbReference type="Proteomes" id="UP000287224"/>
    </source>
</evidence>
<accession>A0A401Z9G0</accession>
<dbReference type="RefSeq" id="WP_126594775.1">
    <property type="nucleotide sequence ID" value="NZ_BIFQ01000001.1"/>
</dbReference>
<dbReference type="AlphaFoldDB" id="A0A401Z9G0"/>
<sequence>MLRRGKAGNLPNGGQQTQGGDDLDRNERAFGADSDMVQALDAAVDDCIMERSGLDGLSTDARLWLEHPTMNGPFSEYWQSGRFPADQVLNGMTHISNITITDGEDGAIDIEFDYESDVDGYEVSGHVSA</sequence>